<accession>A0AA36HD81</accession>
<dbReference type="EMBL" id="CATQJL010000316">
    <property type="protein sequence ID" value="CAJ0608100.1"/>
    <property type="molecule type" value="Genomic_DNA"/>
</dbReference>
<sequence>MSSLRAIVILFALISCTFAIRCYTGTTRNSEKPQTSTNCPASAYCLKTVTRVNNEDLNSYYCAAYQCSNEGCTTTNQVTTCCCSNTDLCNTASGYSALIAVIPIALAKLLF</sequence>
<protein>
    <submittedName>
        <fullName evidence="2">Uncharacterized protein</fullName>
    </submittedName>
</protein>
<feature type="signal peptide" evidence="1">
    <location>
        <begin position="1"/>
        <end position="19"/>
    </location>
</feature>
<dbReference type="Proteomes" id="UP001176961">
    <property type="component" value="Unassembled WGS sequence"/>
</dbReference>
<dbReference type="AlphaFoldDB" id="A0AA36HD81"/>
<name>A0AA36HD81_CYLNA</name>
<evidence type="ECO:0000256" key="1">
    <source>
        <dbReference type="SAM" id="SignalP"/>
    </source>
</evidence>
<dbReference type="PROSITE" id="PS51257">
    <property type="entry name" value="PROKAR_LIPOPROTEIN"/>
    <property type="match status" value="1"/>
</dbReference>
<dbReference type="PANTHER" id="PTHR34721">
    <property type="entry name" value="PROTEIN CBG09734"/>
    <property type="match status" value="1"/>
</dbReference>
<keyword evidence="3" id="KW-1185">Reference proteome</keyword>
<feature type="chain" id="PRO_5041237863" evidence="1">
    <location>
        <begin position="20"/>
        <end position="111"/>
    </location>
</feature>
<comment type="caution">
    <text evidence="2">The sequence shown here is derived from an EMBL/GenBank/DDBJ whole genome shotgun (WGS) entry which is preliminary data.</text>
</comment>
<evidence type="ECO:0000313" key="3">
    <source>
        <dbReference type="Proteomes" id="UP001176961"/>
    </source>
</evidence>
<keyword evidence="1" id="KW-0732">Signal</keyword>
<dbReference type="PANTHER" id="PTHR34721:SF11">
    <property type="entry name" value="ACTIVIN_RECP DOMAIN-CONTAINING PROTEIN"/>
    <property type="match status" value="1"/>
</dbReference>
<proteinExistence type="predicted"/>
<gene>
    <name evidence="2" type="ORF">CYNAS_LOCUS20083</name>
</gene>
<reference evidence="2" key="1">
    <citation type="submission" date="2023-07" db="EMBL/GenBank/DDBJ databases">
        <authorList>
            <consortium name="CYATHOMIX"/>
        </authorList>
    </citation>
    <scope>NUCLEOTIDE SEQUENCE</scope>
    <source>
        <strain evidence="2">N/A</strain>
    </source>
</reference>
<evidence type="ECO:0000313" key="2">
    <source>
        <dbReference type="EMBL" id="CAJ0608100.1"/>
    </source>
</evidence>
<organism evidence="2 3">
    <name type="scientific">Cylicocyclus nassatus</name>
    <name type="common">Nematode worm</name>
    <dbReference type="NCBI Taxonomy" id="53992"/>
    <lineage>
        <taxon>Eukaryota</taxon>
        <taxon>Metazoa</taxon>
        <taxon>Ecdysozoa</taxon>
        <taxon>Nematoda</taxon>
        <taxon>Chromadorea</taxon>
        <taxon>Rhabditida</taxon>
        <taxon>Rhabditina</taxon>
        <taxon>Rhabditomorpha</taxon>
        <taxon>Strongyloidea</taxon>
        <taxon>Strongylidae</taxon>
        <taxon>Cylicocyclus</taxon>
    </lineage>
</organism>